<feature type="transmembrane region" description="Helical" evidence="12">
    <location>
        <begin position="26"/>
        <end position="45"/>
    </location>
</feature>
<name>A0A1L8CKX1_9PROT</name>
<dbReference type="RefSeq" id="WP_072658735.1">
    <property type="nucleotide sequence ID" value="NZ_BDFD01000003.1"/>
</dbReference>
<feature type="transmembrane region" description="Helical" evidence="12">
    <location>
        <begin position="334"/>
        <end position="353"/>
    </location>
</feature>
<evidence type="ECO:0000256" key="14">
    <source>
        <dbReference type="PIRSR" id="PIRSR600715-1"/>
    </source>
</evidence>
<comment type="similarity">
    <text evidence="2 12">Belongs to the glycosyltransferase 4 family. MraY subfamily.</text>
</comment>
<dbReference type="GO" id="GO:0005886">
    <property type="term" value="C:plasma membrane"/>
    <property type="evidence" value="ECO:0007669"/>
    <property type="project" value="UniProtKB-SubCell"/>
</dbReference>
<keyword evidence="7 12" id="KW-0573">Peptidoglycan synthesis</keyword>
<evidence type="ECO:0000256" key="3">
    <source>
        <dbReference type="ARBA" id="ARBA00022618"/>
    </source>
</evidence>
<keyword evidence="5 12" id="KW-0812">Transmembrane</keyword>
<dbReference type="GO" id="GO:0009252">
    <property type="term" value="P:peptidoglycan biosynthetic process"/>
    <property type="evidence" value="ECO:0007669"/>
    <property type="project" value="UniProtKB-UniRule"/>
</dbReference>
<keyword evidence="6 12" id="KW-0133">Cell shape</keyword>
<dbReference type="GO" id="GO:0008963">
    <property type="term" value="F:phospho-N-acetylmuramoyl-pentapeptide-transferase activity"/>
    <property type="evidence" value="ECO:0007669"/>
    <property type="project" value="UniProtKB-UniRule"/>
</dbReference>
<dbReference type="GO" id="GO:0071555">
    <property type="term" value="P:cell wall organization"/>
    <property type="evidence" value="ECO:0007669"/>
    <property type="project" value="UniProtKB-KW"/>
</dbReference>
<evidence type="ECO:0000256" key="1">
    <source>
        <dbReference type="ARBA" id="ARBA00004141"/>
    </source>
</evidence>
<dbReference type="UniPathway" id="UPA00219"/>
<dbReference type="PROSITE" id="PS01347">
    <property type="entry name" value="MRAY_1"/>
    <property type="match status" value="1"/>
</dbReference>
<evidence type="ECO:0000256" key="6">
    <source>
        <dbReference type="ARBA" id="ARBA00022960"/>
    </source>
</evidence>
<evidence type="ECO:0000256" key="5">
    <source>
        <dbReference type="ARBA" id="ARBA00022692"/>
    </source>
</evidence>
<dbReference type="GO" id="GO:0008360">
    <property type="term" value="P:regulation of cell shape"/>
    <property type="evidence" value="ECO:0007669"/>
    <property type="project" value="UniProtKB-KW"/>
</dbReference>
<keyword evidence="8 12" id="KW-1133">Transmembrane helix</keyword>
<comment type="catalytic activity">
    <reaction evidence="12">
        <text>UDP-N-acetyl-alpha-D-muramoyl-L-alanyl-gamma-D-glutamyl-meso-2,6-diaminopimeloyl-D-alanyl-D-alanine + di-trans,octa-cis-undecaprenyl phosphate = di-trans,octa-cis-undecaprenyl diphospho-N-acetyl-alpha-D-muramoyl-L-alanyl-D-glutamyl-meso-2,6-diaminopimeloyl-D-alanyl-D-alanine + UMP</text>
        <dbReference type="Rhea" id="RHEA:28386"/>
        <dbReference type="ChEBI" id="CHEBI:57865"/>
        <dbReference type="ChEBI" id="CHEBI:60392"/>
        <dbReference type="ChEBI" id="CHEBI:61386"/>
        <dbReference type="ChEBI" id="CHEBI:61387"/>
        <dbReference type="EC" id="2.7.8.13"/>
    </reaction>
</comment>
<keyword evidence="3 12" id="KW-0132">Cell division</keyword>
<feature type="binding site" evidence="14">
    <location>
        <position position="263"/>
    </location>
    <ligand>
        <name>Mg(2+)</name>
        <dbReference type="ChEBI" id="CHEBI:18420"/>
    </ligand>
</feature>
<evidence type="ECO:0000256" key="2">
    <source>
        <dbReference type="ARBA" id="ARBA00005583"/>
    </source>
</evidence>
<organism evidence="15 16">
    <name type="scientific">Mariprofundus micogutta</name>
    <dbReference type="NCBI Taxonomy" id="1921010"/>
    <lineage>
        <taxon>Bacteria</taxon>
        <taxon>Pseudomonadati</taxon>
        <taxon>Pseudomonadota</taxon>
        <taxon>Candidatius Mariprofundia</taxon>
        <taxon>Mariprofundales</taxon>
        <taxon>Mariprofundaceae</taxon>
        <taxon>Mariprofundus</taxon>
    </lineage>
</organism>
<dbReference type="OrthoDB" id="5289967at2"/>
<keyword evidence="12" id="KW-1003">Cell membrane</keyword>
<dbReference type="GO" id="GO:0051992">
    <property type="term" value="F:UDP-N-acetylmuramoyl-L-alanyl-D-glutamyl-meso-2,6-diaminopimelyl-D-alanyl-D-alanine:undecaprenyl-phosphate transferase activity"/>
    <property type="evidence" value="ECO:0007669"/>
    <property type="project" value="RHEA"/>
</dbReference>
<dbReference type="EC" id="2.7.8.13" evidence="12 13"/>
<comment type="pathway">
    <text evidence="12">Cell wall biogenesis; peptidoglycan biosynthesis.</text>
</comment>
<dbReference type="InterPro" id="IPR018480">
    <property type="entry name" value="PNAcMuramoyl-5peptid_Trfase_CS"/>
</dbReference>
<evidence type="ECO:0000256" key="9">
    <source>
        <dbReference type="ARBA" id="ARBA00023136"/>
    </source>
</evidence>
<evidence type="ECO:0000256" key="10">
    <source>
        <dbReference type="ARBA" id="ARBA00023306"/>
    </source>
</evidence>
<dbReference type="HAMAP" id="MF_00038">
    <property type="entry name" value="MraY"/>
    <property type="match status" value="1"/>
</dbReference>
<sequence length="356" mass="39187">MLYNLLYPLADQVSFFNLFQYITFRTVYALVTSLVLCWIFGPWFIRYLKSQQGKGQPIRNDGPQTHLVKQGTPTMGGLLILIALTVTTLLWADLSNGFIWLALLVTLGYGLIGWLDDYLKIMRNNPNGLAGRWKLLLQLLFGSIAAAGLWVMTDPIVDIPFFNMQWDMGWFYVVFVVFVLVGSSNAVNLTDGLDGLAVAPTFMVASSLAVVVYLAGHAKFAAYLMIPFVPGSGELAVFCGALVGACLGFLWFNTYPAQVFMGDVGALSLGGALGFVACAVHQQFLLAIAGGLFVLEAVSVMVQVASFKMTGKRVFRMAPIHHHYELKGWPEPKVIVRFWIISILLALVALSTLKIR</sequence>
<evidence type="ECO:0000256" key="11">
    <source>
        <dbReference type="ARBA" id="ARBA00023316"/>
    </source>
</evidence>
<feature type="transmembrane region" description="Helical" evidence="12">
    <location>
        <begin position="259"/>
        <end position="277"/>
    </location>
</feature>
<evidence type="ECO:0000256" key="7">
    <source>
        <dbReference type="ARBA" id="ARBA00022984"/>
    </source>
</evidence>
<feature type="transmembrane region" description="Helical" evidence="12">
    <location>
        <begin position="283"/>
        <end position="307"/>
    </location>
</feature>
<dbReference type="GO" id="GO:0046872">
    <property type="term" value="F:metal ion binding"/>
    <property type="evidence" value="ECO:0007669"/>
    <property type="project" value="UniProtKB-KW"/>
</dbReference>
<keyword evidence="12 14" id="KW-0460">Magnesium</keyword>
<feature type="transmembrane region" description="Helical" evidence="12">
    <location>
        <begin position="196"/>
        <end position="215"/>
    </location>
</feature>
<accession>A0A1L8CKX1</accession>
<dbReference type="NCBIfam" id="TIGR00445">
    <property type="entry name" value="mraY"/>
    <property type="match status" value="1"/>
</dbReference>
<dbReference type="Pfam" id="PF00953">
    <property type="entry name" value="Glycos_transf_4"/>
    <property type="match status" value="1"/>
</dbReference>
<dbReference type="Proteomes" id="UP000231632">
    <property type="component" value="Unassembled WGS sequence"/>
</dbReference>
<dbReference type="PROSITE" id="PS01348">
    <property type="entry name" value="MRAY_2"/>
    <property type="match status" value="1"/>
</dbReference>
<dbReference type="AlphaFoldDB" id="A0A1L8CKX1"/>
<feature type="transmembrane region" description="Helical" evidence="12">
    <location>
        <begin position="135"/>
        <end position="157"/>
    </location>
</feature>
<keyword evidence="4 12" id="KW-0808">Transferase</keyword>
<evidence type="ECO:0000313" key="16">
    <source>
        <dbReference type="Proteomes" id="UP000231632"/>
    </source>
</evidence>
<protein>
    <recommendedName>
        <fullName evidence="12 13">Phospho-N-acetylmuramoyl-pentapeptide-transferase</fullName>
        <ecNumber evidence="12 13">2.7.8.13</ecNumber>
    </recommendedName>
    <alternativeName>
        <fullName evidence="12">UDP-MurNAc-pentapeptide phosphotransferase</fullName>
    </alternativeName>
</protein>
<keyword evidence="16" id="KW-1185">Reference proteome</keyword>
<evidence type="ECO:0000256" key="8">
    <source>
        <dbReference type="ARBA" id="ARBA00022989"/>
    </source>
</evidence>
<evidence type="ECO:0000256" key="4">
    <source>
        <dbReference type="ARBA" id="ARBA00022679"/>
    </source>
</evidence>
<dbReference type="InterPro" id="IPR000715">
    <property type="entry name" value="Glycosyl_transferase_4"/>
</dbReference>
<feature type="transmembrane region" description="Helical" evidence="12">
    <location>
        <begin position="235"/>
        <end position="252"/>
    </location>
</feature>
<feature type="transmembrane region" description="Helical" evidence="12">
    <location>
        <begin position="74"/>
        <end position="92"/>
    </location>
</feature>
<dbReference type="GO" id="GO:0051301">
    <property type="term" value="P:cell division"/>
    <property type="evidence" value="ECO:0007669"/>
    <property type="project" value="UniProtKB-KW"/>
</dbReference>
<evidence type="ECO:0000256" key="13">
    <source>
        <dbReference type="NCBIfam" id="TIGR00445"/>
    </source>
</evidence>
<keyword evidence="10 12" id="KW-0131">Cell cycle</keyword>
<dbReference type="Pfam" id="PF10555">
    <property type="entry name" value="MraY_sig1"/>
    <property type="match status" value="1"/>
</dbReference>
<evidence type="ECO:0000313" key="15">
    <source>
        <dbReference type="EMBL" id="GAV19535.1"/>
    </source>
</evidence>
<feature type="transmembrane region" description="Helical" evidence="12">
    <location>
        <begin position="169"/>
        <end position="189"/>
    </location>
</feature>
<gene>
    <name evidence="12" type="primary">mraY</name>
    <name evidence="15" type="ORF">MMIC_P0471</name>
</gene>
<reference evidence="15 16" key="1">
    <citation type="journal article" date="2017" name="Arch. Microbiol.">
        <title>Mariprofundus micogutta sp. nov., a novel iron-oxidizing zetaproteobacterium isolated from a deep-sea hydrothermal field at the Bayonnaise knoll of the Izu-Ogasawara arc, and a description of Mariprofundales ord. nov. and Zetaproteobacteria classis nov.</title>
        <authorList>
            <person name="Makita H."/>
            <person name="Tanaka E."/>
            <person name="Mitsunobu S."/>
            <person name="Miyazaki M."/>
            <person name="Nunoura T."/>
            <person name="Uematsu K."/>
            <person name="Takaki Y."/>
            <person name="Nishi S."/>
            <person name="Shimamura S."/>
            <person name="Takai K."/>
        </authorList>
    </citation>
    <scope>NUCLEOTIDE SEQUENCE [LARGE SCALE GENOMIC DNA]</scope>
    <source>
        <strain evidence="15 16">ET2</strain>
    </source>
</reference>
<dbReference type="PANTHER" id="PTHR22926">
    <property type="entry name" value="PHOSPHO-N-ACETYLMURAMOYL-PENTAPEPTIDE-TRANSFERASE"/>
    <property type="match status" value="1"/>
</dbReference>
<keyword evidence="9 12" id="KW-0472">Membrane</keyword>
<feature type="transmembrane region" description="Helical" evidence="12">
    <location>
        <begin position="98"/>
        <end position="115"/>
    </location>
</feature>
<comment type="subcellular location">
    <subcellularLocation>
        <location evidence="12">Cell membrane</location>
        <topology evidence="12">Multi-pass membrane protein</topology>
    </subcellularLocation>
    <subcellularLocation>
        <location evidence="1">Membrane</location>
        <topology evidence="1">Multi-pass membrane protein</topology>
    </subcellularLocation>
</comment>
<proteinExistence type="inferred from homology"/>
<evidence type="ECO:0000256" key="12">
    <source>
        <dbReference type="HAMAP-Rule" id="MF_00038"/>
    </source>
</evidence>
<comment type="cofactor">
    <cofactor evidence="12 14">
        <name>Mg(2+)</name>
        <dbReference type="ChEBI" id="CHEBI:18420"/>
    </cofactor>
</comment>
<comment type="function">
    <text evidence="12">Catalyzes the initial step of the lipid cycle reactions in the biosynthesis of the cell wall peptidoglycan: transfers peptidoglycan precursor phospho-MurNAc-pentapeptide from UDP-MurNAc-pentapeptide onto the lipid carrier undecaprenyl phosphate, yielding undecaprenyl-pyrophosphoryl-MurNAc-pentapeptide, known as lipid I.</text>
</comment>
<dbReference type="CDD" id="cd06852">
    <property type="entry name" value="GT_MraY"/>
    <property type="match status" value="1"/>
</dbReference>
<keyword evidence="12 14" id="KW-0479">Metal-binding</keyword>
<dbReference type="PANTHER" id="PTHR22926:SF5">
    <property type="entry name" value="PHOSPHO-N-ACETYLMURAMOYL-PENTAPEPTIDE-TRANSFERASE HOMOLOG"/>
    <property type="match status" value="1"/>
</dbReference>
<dbReference type="InterPro" id="IPR003524">
    <property type="entry name" value="PNAcMuramoyl-5peptid_Trfase"/>
</dbReference>
<comment type="caution">
    <text evidence="15">The sequence shown here is derived from an EMBL/GenBank/DDBJ whole genome shotgun (WGS) entry which is preliminary data.</text>
</comment>
<dbReference type="STRING" id="1921010.MMIC_P0471"/>
<dbReference type="EMBL" id="BDFD01000003">
    <property type="protein sequence ID" value="GAV19535.1"/>
    <property type="molecule type" value="Genomic_DNA"/>
</dbReference>
<keyword evidence="11 12" id="KW-0961">Cell wall biogenesis/degradation</keyword>
<feature type="binding site" evidence="14">
    <location>
        <position position="188"/>
    </location>
    <ligand>
        <name>Mg(2+)</name>
        <dbReference type="ChEBI" id="CHEBI:18420"/>
    </ligand>
</feature>